<feature type="transmembrane region" description="Helical" evidence="6">
    <location>
        <begin position="308"/>
        <end position="329"/>
    </location>
</feature>
<evidence type="ECO:0000256" key="5">
    <source>
        <dbReference type="ARBA" id="ARBA00023136"/>
    </source>
</evidence>
<comment type="subcellular location">
    <subcellularLocation>
        <location evidence="1">Cell membrane</location>
        <topology evidence="1">Multi-pass membrane protein</topology>
    </subcellularLocation>
</comment>
<dbReference type="Proteomes" id="UP000605568">
    <property type="component" value="Unassembled WGS sequence"/>
</dbReference>
<dbReference type="EMBL" id="BNAR01000002">
    <property type="protein sequence ID" value="GHH32439.1"/>
    <property type="molecule type" value="Genomic_DNA"/>
</dbReference>
<dbReference type="InterPro" id="IPR036259">
    <property type="entry name" value="MFS_trans_sf"/>
</dbReference>
<evidence type="ECO:0000256" key="6">
    <source>
        <dbReference type="SAM" id="Phobius"/>
    </source>
</evidence>
<keyword evidence="2" id="KW-1003">Cell membrane</keyword>
<proteinExistence type="predicted"/>
<dbReference type="InterPro" id="IPR011701">
    <property type="entry name" value="MFS"/>
</dbReference>
<protein>
    <submittedName>
        <fullName evidence="8">MFS transporter</fullName>
    </submittedName>
</protein>
<dbReference type="PANTHER" id="PTHR23513:SF6">
    <property type="entry name" value="MAJOR FACILITATOR SUPERFAMILY ASSOCIATED DOMAIN-CONTAINING PROTEIN"/>
    <property type="match status" value="1"/>
</dbReference>
<keyword evidence="4 6" id="KW-1133">Transmembrane helix</keyword>
<accession>A0ABQ3M4E8</accession>
<evidence type="ECO:0000256" key="3">
    <source>
        <dbReference type="ARBA" id="ARBA00022692"/>
    </source>
</evidence>
<dbReference type="PANTHER" id="PTHR23513">
    <property type="entry name" value="INTEGRAL MEMBRANE EFFLUX PROTEIN-RELATED"/>
    <property type="match status" value="1"/>
</dbReference>
<keyword evidence="9" id="KW-1185">Reference proteome</keyword>
<gene>
    <name evidence="8" type="ORF">GCM10017774_13350</name>
</gene>
<feature type="transmembrane region" description="Helical" evidence="6">
    <location>
        <begin position="219"/>
        <end position="243"/>
    </location>
</feature>
<keyword evidence="5 6" id="KW-0472">Membrane</keyword>
<comment type="caution">
    <text evidence="8">The sequence shown here is derived from an EMBL/GenBank/DDBJ whole genome shotgun (WGS) entry which is preliminary data.</text>
</comment>
<organism evidence="8 9">
    <name type="scientific">Lentzea cavernae</name>
    <dbReference type="NCBI Taxonomy" id="2020703"/>
    <lineage>
        <taxon>Bacteria</taxon>
        <taxon>Bacillati</taxon>
        <taxon>Actinomycetota</taxon>
        <taxon>Actinomycetes</taxon>
        <taxon>Pseudonocardiales</taxon>
        <taxon>Pseudonocardiaceae</taxon>
        <taxon>Lentzea</taxon>
    </lineage>
</organism>
<feature type="transmembrane region" description="Helical" evidence="6">
    <location>
        <begin position="100"/>
        <end position="120"/>
    </location>
</feature>
<evidence type="ECO:0000256" key="4">
    <source>
        <dbReference type="ARBA" id="ARBA00022989"/>
    </source>
</evidence>
<keyword evidence="3 6" id="KW-0812">Transmembrane</keyword>
<feature type="transmembrane region" description="Helical" evidence="6">
    <location>
        <begin position="283"/>
        <end position="302"/>
    </location>
</feature>
<dbReference type="InterPro" id="IPR020846">
    <property type="entry name" value="MFS_dom"/>
</dbReference>
<reference evidence="9" key="1">
    <citation type="journal article" date="2019" name="Int. J. Syst. Evol. Microbiol.">
        <title>The Global Catalogue of Microorganisms (GCM) 10K type strain sequencing project: providing services to taxonomists for standard genome sequencing and annotation.</title>
        <authorList>
            <consortium name="The Broad Institute Genomics Platform"/>
            <consortium name="The Broad Institute Genome Sequencing Center for Infectious Disease"/>
            <person name="Wu L."/>
            <person name="Ma J."/>
        </authorList>
    </citation>
    <scope>NUCLEOTIDE SEQUENCE [LARGE SCALE GENOMIC DNA]</scope>
    <source>
        <strain evidence="9">CGMCC 4.7367</strain>
    </source>
</reference>
<dbReference type="PROSITE" id="PS50850">
    <property type="entry name" value="MFS"/>
    <property type="match status" value="1"/>
</dbReference>
<feature type="transmembrane region" description="Helical" evidence="6">
    <location>
        <begin position="43"/>
        <end position="65"/>
    </location>
</feature>
<sequence length="415" mass="43813">MRSNPEFRLLWAGDAVSQLGNQLTVIALPLVAITTLQSSTLQIGLLTAAGYLAWLVIGLPAGAWVDRRRRRPVLVGADLGRAALLLSVPLAAATDVLTLWQLYFVALGTSVLTTVFDVAYPAYLPHLVQRDHLVTANARLQLNASVAYIAGPGIGGVLVQVLTAPITLLLDAASYLVSAVCLNRISKQEPAVPPKPERHLGREISEGLRFAWRQPIIRAIARSSAVFNFSFAGYQALIIVFLVREVGQSTASTGLLLAAGSVGGAVGALLVGPLSRRLGDARLIWAVPLVTMPAILLVPITYPGWGLAFFVVGAFVPAVGGVAFNVSVASFIQALTPQDMLGRVGGSIRVLTRGALPVGAATAAWLTTWLPVRGVLVLAAAGMTLAILSLLLSPIRRLTTLAEVQREEPMSRPST</sequence>
<dbReference type="CDD" id="cd06173">
    <property type="entry name" value="MFS_MefA_like"/>
    <property type="match status" value="1"/>
</dbReference>
<dbReference type="RefSeq" id="WP_191296680.1">
    <property type="nucleotide sequence ID" value="NZ_BNAR01000002.1"/>
</dbReference>
<name>A0ABQ3M4E8_9PSEU</name>
<dbReference type="Pfam" id="PF07690">
    <property type="entry name" value="MFS_1"/>
    <property type="match status" value="1"/>
</dbReference>
<evidence type="ECO:0000259" key="7">
    <source>
        <dbReference type="PROSITE" id="PS50850"/>
    </source>
</evidence>
<feature type="domain" description="Major facilitator superfamily (MFS) profile" evidence="7">
    <location>
        <begin position="216"/>
        <end position="415"/>
    </location>
</feature>
<feature type="transmembrane region" description="Helical" evidence="6">
    <location>
        <begin position="374"/>
        <end position="392"/>
    </location>
</feature>
<feature type="transmembrane region" description="Helical" evidence="6">
    <location>
        <begin position="350"/>
        <end position="368"/>
    </location>
</feature>
<dbReference type="Gene3D" id="1.20.1250.20">
    <property type="entry name" value="MFS general substrate transporter like domains"/>
    <property type="match status" value="1"/>
</dbReference>
<dbReference type="SUPFAM" id="SSF103473">
    <property type="entry name" value="MFS general substrate transporter"/>
    <property type="match status" value="1"/>
</dbReference>
<evidence type="ECO:0000313" key="9">
    <source>
        <dbReference type="Proteomes" id="UP000605568"/>
    </source>
</evidence>
<feature type="transmembrane region" description="Helical" evidence="6">
    <location>
        <begin position="249"/>
        <end position="271"/>
    </location>
</feature>
<evidence type="ECO:0000313" key="8">
    <source>
        <dbReference type="EMBL" id="GHH32439.1"/>
    </source>
</evidence>
<evidence type="ECO:0000256" key="1">
    <source>
        <dbReference type="ARBA" id="ARBA00004651"/>
    </source>
</evidence>
<evidence type="ECO:0000256" key="2">
    <source>
        <dbReference type="ARBA" id="ARBA00022475"/>
    </source>
</evidence>